<dbReference type="PANTHER" id="PTHR24637:SF421">
    <property type="entry name" value="CUTICLE COLLAGEN DPY-2"/>
    <property type="match status" value="1"/>
</dbReference>
<dbReference type="Pfam" id="PF01391">
    <property type="entry name" value="Collagen"/>
    <property type="match status" value="1"/>
</dbReference>
<feature type="signal peptide" evidence="2">
    <location>
        <begin position="1"/>
        <end position="25"/>
    </location>
</feature>
<dbReference type="PANTHER" id="PTHR24637">
    <property type="entry name" value="COLLAGEN"/>
    <property type="match status" value="1"/>
</dbReference>
<evidence type="ECO:0008006" key="5">
    <source>
        <dbReference type="Google" id="ProtNLM"/>
    </source>
</evidence>
<dbReference type="InterPro" id="IPR008160">
    <property type="entry name" value="Collagen"/>
</dbReference>
<evidence type="ECO:0000313" key="4">
    <source>
        <dbReference type="Proteomes" id="UP000176253"/>
    </source>
</evidence>
<dbReference type="AlphaFoldDB" id="A0A1F6A314"/>
<feature type="chain" id="PRO_5009522941" description="Collagen-like protein" evidence="2">
    <location>
        <begin position="26"/>
        <end position="258"/>
    </location>
</feature>
<gene>
    <name evidence="3" type="ORF">A3D78_06755</name>
</gene>
<evidence type="ECO:0000256" key="2">
    <source>
        <dbReference type="SAM" id="SignalP"/>
    </source>
</evidence>
<accession>A0A1F6A314</accession>
<comment type="caution">
    <text evidence="3">The sequence shown here is derived from an EMBL/GenBank/DDBJ whole genome shotgun (WGS) entry which is preliminary data.</text>
</comment>
<name>A0A1F6A314_9BACT</name>
<dbReference type="Proteomes" id="UP000176253">
    <property type="component" value="Unassembled WGS sequence"/>
</dbReference>
<proteinExistence type="predicted"/>
<evidence type="ECO:0000313" key="3">
    <source>
        <dbReference type="EMBL" id="OGG19039.1"/>
    </source>
</evidence>
<feature type="compositionally biased region" description="Low complexity" evidence="1">
    <location>
        <begin position="72"/>
        <end position="87"/>
    </location>
</feature>
<reference evidence="3 4" key="1">
    <citation type="journal article" date="2016" name="Nat. Commun.">
        <title>Thousands of microbial genomes shed light on interconnected biogeochemical processes in an aquifer system.</title>
        <authorList>
            <person name="Anantharaman K."/>
            <person name="Brown C.T."/>
            <person name="Hug L.A."/>
            <person name="Sharon I."/>
            <person name="Castelle C.J."/>
            <person name="Probst A.J."/>
            <person name="Thomas B.C."/>
            <person name="Singh A."/>
            <person name="Wilkins M.J."/>
            <person name="Karaoz U."/>
            <person name="Brodie E.L."/>
            <person name="Williams K.H."/>
            <person name="Hubbard S.S."/>
            <person name="Banfield J.F."/>
        </authorList>
    </citation>
    <scope>NUCLEOTIDE SEQUENCE [LARGE SCALE GENOMIC DNA]</scope>
</reference>
<dbReference type="EMBL" id="MFJM01000007">
    <property type="protein sequence ID" value="OGG19039.1"/>
    <property type="molecule type" value="Genomic_DNA"/>
</dbReference>
<feature type="region of interest" description="Disordered" evidence="1">
    <location>
        <begin position="46"/>
        <end position="89"/>
    </location>
</feature>
<dbReference type="STRING" id="1798383.A3D78_06755"/>
<evidence type="ECO:0000256" key="1">
    <source>
        <dbReference type="SAM" id="MobiDB-lite"/>
    </source>
</evidence>
<organism evidence="3 4">
    <name type="scientific">Candidatus Gottesmanbacteria bacterium RIFCSPHIGHO2_02_FULL_39_14</name>
    <dbReference type="NCBI Taxonomy" id="1798383"/>
    <lineage>
        <taxon>Bacteria</taxon>
        <taxon>Candidatus Gottesmaniibacteriota</taxon>
    </lineage>
</organism>
<sequence length="258" mass="26668">MKNIHYIISCCIIILILVSPQPSYAANNNSLLDLILNNVKKIGPTGSTGATGTQGPIGATGLKGDTGSTGPVGATGEVGSAGASGESGPIGPTGATGINGQTGPTGPSGLIGPTGATGLQGPVGATGATGVLDQTILNNINTQINSFDEKLNNPSPPVKPYLINSKEWLSPGNGWCPGDNECFSFHICGNVISKSRLILPDNTVINPGIEVDDRQMTQSCAPHQFFLPILDQGTTVNVNLEVWWGYRYYTDTFTSISP</sequence>
<keyword evidence="2" id="KW-0732">Signal</keyword>
<protein>
    <recommendedName>
        <fullName evidence="5">Collagen-like protein</fullName>
    </recommendedName>
</protein>